<accession>A0A1H6SHC1</accession>
<dbReference type="AlphaFoldDB" id="A0A1H6SHC1"/>
<dbReference type="Proteomes" id="UP000198564">
    <property type="component" value="Unassembled WGS sequence"/>
</dbReference>
<evidence type="ECO:0000313" key="2">
    <source>
        <dbReference type="Proteomes" id="UP000198564"/>
    </source>
</evidence>
<gene>
    <name evidence="1" type="ORF">SAMN04488113_10650</name>
</gene>
<dbReference type="STRING" id="1130080.SAMN04488113_10650"/>
<reference evidence="2" key="1">
    <citation type="submission" date="2016-10" db="EMBL/GenBank/DDBJ databases">
        <authorList>
            <person name="Varghese N."/>
            <person name="Submissions S."/>
        </authorList>
    </citation>
    <scope>NUCLEOTIDE SEQUENCE [LARGE SCALE GENOMIC DNA]</scope>
    <source>
        <strain evidence="2">DSM 25751</strain>
    </source>
</reference>
<dbReference type="EMBL" id="FNYW01000006">
    <property type="protein sequence ID" value="SEI63175.1"/>
    <property type="molecule type" value="Genomic_DNA"/>
</dbReference>
<proteinExistence type="predicted"/>
<keyword evidence="2" id="KW-1185">Reference proteome</keyword>
<sequence length="74" mass="8471">MGLDDVKSNFHAIKSSRVIAFKKKVDLLVTQLKTLDALYLSDTSEVTLEESQKARLLYDQIENYLNIDDYVLCS</sequence>
<organism evidence="1 2">
    <name type="scientific">Alkalibacterium gilvum</name>
    <dbReference type="NCBI Taxonomy" id="1130080"/>
    <lineage>
        <taxon>Bacteria</taxon>
        <taxon>Bacillati</taxon>
        <taxon>Bacillota</taxon>
        <taxon>Bacilli</taxon>
        <taxon>Lactobacillales</taxon>
        <taxon>Carnobacteriaceae</taxon>
        <taxon>Alkalibacterium</taxon>
    </lineage>
</organism>
<protein>
    <submittedName>
        <fullName evidence="1">Uncharacterized protein</fullName>
    </submittedName>
</protein>
<evidence type="ECO:0000313" key="1">
    <source>
        <dbReference type="EMBL" id="SEI63175.1"/>
    </source>
</evidence>
<dbReference type="RefSeq" id="WP_091633429.1">
    <property type="nucleotide sequence ID" value="NZ_FNYW01000006.1"/>
</dbReference>
<dbReference type="OrthoDB" id="2169309at2"/>
<name>A0A1H6SHC1_9LACT</name>